<dbReference type="EMBL" id="LPXN01000144">
    <property type="protein sequence ID" value="KZD03458.1"/>
    <property type="molecule type" value="Genomic_DNA"/>
</dbReference>
<dbReference type="InterPro" id="IPR036388">
    <property type="entry name" value="WH-like_DNA-bd_sf"/>
</dbReference>
<name>A0A154VQF4_9PROT</name>
<keyword evidence="2" id="KW-0805">Transcription regulation</keyword>
<dbReference type="GO" id="GO:0003700">
    <property type="term" value="F:DNA-binding transcription factor activity"/>
    <property type="evidence" value="ECO:0007669"/>
    <property type="project" value="InterPro"/>
</dbReference>
<gene>
    <name evidence="7" type="ORF">AUP43_12925</name>
</gene>
<dbReference type="OrthoDB" id="7282659at2"/>
<dbReference type="InterPro" id="IPR036390">
    <property type="entry name" value="WH_DNA-bd_sf"/>
</dbReference>
<keyword evidence="5" id="KW-1133">Transmembrane helix</keyword>
<dbReference type="SUPFAM" id="SSF53850">
    <property type="entry name" value="Periplasmic binding protein-like II"/>
    <property type="match status" value="1"/>
</dbReference>
<dbReference type="InterPro" id="IPR005119">
    <property type="entry name" value="LysR_subst-bd"/>
</dbReference>
<dbReference type="RefSeq" id="WP_067559001.1">
    <property type="nucleotide sequence ID" value="NZ_LPXN01000144.1"/>
</dbReference>
<keyword evidence="8" id="KW-1185">Reference proteome</keyword>
<dbReference type="PROSITE" id="PS50931">
    <property type="entry name" value="HTH_LYSR"/>
    <property type="match status" value="1"/>
</dbReference>
<organism evidence="7 8">
    <name type="scientific">Oceanibaculum pacificum</name>
    <dbReference type="NCBI Taxonomy" id="580166"/>
    <lineage>
        <taxon>Bacteria</taxon>
        <taxon>Pseudomonadati</taxon>
        <taxon>Pseudomonadota</taxon>
        <taxon>Alphaproteobacteria</taxon>
        <taxon>Rhodospirillales</taxon>
        <taxon>Oceanibaculaceae</taxon>
        <taxon>Oceanibaculum</taxon>
    </lineage>
</organism>
<accession>A0A154VQF4</accession>
<dbReference type="SUPFAM" id="SSF46785">
    <property type="entry name" value="Winged helix' DNA-binding domain"/>
    <property type="match status" value="1"/>
</dbReference>
<dbReference type="PANTHER" id="PTHR30419:SF8">
    <property type="entry name" value="NITROGEN ASSIMILATION TRANSCRIPTIONAL ACTIVATOR-RELATED"/>
    <property type="match status" value="1"/>
</dbReference>
<dbReference type="PANTHER" id="PTHR30419">
    <property type="entry name" value="HTH-TYPE TRANSCRIPTIONAL REGULATOR YBHD"/>
    <property type="match status" value="1"/>
</dbReference>
<dbReference type="Pfam" id="PF03466">
    <property type="entry name" value="LysR_substrate"/>
    <property type="match status" value="1"/>
</dbReference>
<keyword evidence="3" id="KW-0238">DNA-binding</keyword>
<comment type="caution">
    <text evidence="7">The sequence shown here is derived from an EMBL/GenBank/DDBJ whole genome shotgun (WGS) entry which is preliminary data.</text>
</comment>
<dbReference type="GO" id="GO:0005829">
    <property type="term" value="C:cytosol"/>
    <property type="evidence" value="ECO:0007669"/>
    <property type="project" value="TreeGrafter"/>
</dbReference>
<dbReference type="InterPro" id="IPR050950">
    <property type="entry name" value="HTH-type_LysR_regulators"/>
</dbReference>
<proteinExistence type="inferred from homology"/>
<dbReference type="Gene3D" id="1.10.10.10">
    <property type="entry name" value="Winged helix-like DNA-binding domain superfamily/Winged helix DNA-binding domain"/>
    <property type="match status" value="1"/>
</dbReference>
<evidence type="ECO:0000256" key="2">
    <source>
        <dbReference type="ARBA" id="ARBA00023015"/>
    </source>
</evidence>
<evidence type="ECO:0000313" key="7">
    <source>
        <dbReference type="EMBL" id="KZD03458.1"/>
    </source>
</evidence>
<dbReference type="GO" id="GO:0003677">
    <property type="term" value="F:DNA binding"/>
    <property type="evidence" value="ECO:0007669"/>
    <property type="project" value="UniProtKB-KW"/>
</dbReference>
<keyword evidence="4" id="KW-0804">Transcription</keyword>
<sequence>MHQDVPDLSAKHLRSIVALARFGSFIAAASYLGISQPGLSRIIQQAEGLLGVALFLRGTRSVTQTEAGRDFIPVAERLLGELAQQTRRMRALDGQMRGQLIIASLMSISHHVLPAALVEFRQQHPKMFIQVREGLGNAVLEDVRSGVADIGIGNATSVQQEIAVETVVEESFYVVLPAGHALAGRPSIALAALADVPLVSMPIESGLRRAIDVTANTHGVVLDHSLITNQYASLFGFVASGLGATIVPATVLPPADDPAFAIRPLTPAITRRIGIMRQADRPLPEPAEIFLTLFRPRFLQATRGMAR</sequence>
<dbReference type="Gene3D" id="3.40.190.290">
    <property type="match status" value="1"/>
</dbReference>
<evidence type="ECO:0000256" key="5">
    <source>
        <dbReference type="SAM" id="Phobius"/>
    </source>
</evidence>
<dbReference type="CDD" id="cd08440">
    <property type="entry name" value="PBP2_LTTR_like_4"/>
    <property type="match status" value="1"/>
</dbReference>
<evidence type="ECO:0000256" key="3">
    <source>
        <dbReference type="ARBA" id="ARBA00023125"/>
    </source>
</evidence>
<evidence type="ECO:0000256" key="1">
    <source>
        <dbReference type="ARBA" id="ARBA00009437"/>
    </source>
</evidence>
<keyword evidence="5" id="KW-0472">Membrane</keyword>
<feature type="transmembrane region" description="Helical" evidence="5">
    <location>
        <begin position="12"/>
        <end position="34"/>
    </location>
</feature>
<keyword evidence="5" id="KW-0812">Transmembrane</keyword>
<dbReference type="InterPro" id="IPR000847">
    <property type="entry name" value="LysR_HTH_N"/>
</dbReference>
<dbReference type="STRING" id="580166.AUP43_12925"/>
<feature type="domain" description="HTH lysR-type" evidence="6">
    <location>
        <begin position="8"/>
        <end position="65"/>
    </location>
</feature>
<comment type="similarity">
    <text evidence="1">Belongs to the LysR transcriptional regulatory family.</text>
</comment>
<dbReference type="AlphaFoldDB" id="A0A154VQF4"/>
<dbReference type="Pfam" id="PF00126">
    <property type="entry name" value="HTH_1"/>
    <property type="match status" value="1"/>
</dbReference>
<dbReference type="Proteomes" id="UP000076400">
    <property type="component" value="Unassembled WGS sequence"/>
</dbReference>
<evidence type="ECO:0000313" key="8">
    <source>
        <dbReference type="Proteomes" id="UP000076400"/>
    </source>
</evidence>
<protein>
    <recommendedName>
        <fullName evidence="6">HTH lysR-type domain-containing protein</fullName>
    </recommendedName>
</protein>
<evidence type="ECO:0000256" key="4">
    <source>
        <dbReference type="ARBA" id="ARBA00023163"/>
    </source>
</evidence>
<evidence type="ECO:0000259" key="6">
    <source>
        <dbReference type="PROSITE" id="PS50931"/>
    </source>
</evidence>
<reference evidence="7 8" key="1">
    <citation type="submission" date="2015-12" db="EMBL/GenBank/DDBJ databases">
        <title>Genome sequence of Oceanibaculum pacificum MCCC 1A02656.</title>
        <authorList>
            <person name="Lu L."/>
            <person name="Lai Q."/>
            <person name="Shao Z."/>
            <person name="Qian P."/>
        </authorList>
    </citation>
    <scope>NUCLEOTIDE SEQUENCE [LARGE SCALE GENOMIC DNA]</scope>
    <source>
        <strain evidence="7 8">MCCC 1A02656</strain>
    </source>
</reference>